<dbReference type="PANTHER" id="PTHR30195:SF15">
    <property type="entry name" value="TYPE I RESTRICTION ENZYME HINDI ENDONUCLEASE SUBUNIT"/>
    <property type="match status" value="1"/>
</dbReference>
<dbReference type="EMBL" id="JBGEWD010000013">
    <property type="protein sequence ID" value="MEY8001132.1"/>
    <property type="molecule type" value="Genomic_DNA"/>
</dbReference>
<keyword evidence="6" id="KW-0680">Restriction system</keyword>
<feature type="domain" description="Helicase ATP-binding" evidence="11">
    <location>
        <begin position="298"/>
        <end position="501"/>
    </location>
</feature>
<keyword evidence="8" id="KW-0378">Hydrolase</keyword>
<accession>A0ABV4BSC4</accession>
<keyword evidence="7 12" id="KW-0255">Endonuclease</keyword>
<comment type="catalytic activity">
    <reaction evidence="1">
        <text>Endonucleolytic cleavage of DNA to give random double-stranded fragments with terminal 5'-phosphates, ATP is simultaneously hydrolyzed.</text>
        <dbReference type="EC" id="3.1.21.3"/>
    </reaction>
</comment>
<dbReference type="InterPro" id="IPR055180">
    <property type="entry name" value="HsdR_RecA-like_helicase_dom_2"/>
</dbReference>
<evidence type="ECO:0000256" key="7">
    <source>
        <dbReference type="ARBA" id="ARBA00022759"/>
    </source>
</evidence>
<keyword evidence="4" id="KW-0540">Nuclease</keyword>
<comment type="similarity">
    <text evidence="2">Belongs to the HsdR family.</text>
</comment>
<dbReference type="Proteomes" id="UP001564657">
    <property type="component" value="Unassembled WGS sequence"/>
</dbReference>
<dbReference type="RefSeq" id="WP_369705026.1">
    <property type="nucleotide sequence ID" value="NZ_JBGEWD010000013.1"/>
</dbReference>
<keyword evidence="10" id="KW-0238">DNA-binding</keyword>
<dbReference type="Pfam" id="PF04313">
    <property type="entry name" value="HSDR_N"/>
    <property type="match status" value="1"/>
</dbReference>
<sequence>MNRKKFNEDSRVKLPALLHFKRLGYEYQTKKVKSNEIDKRNNIFKPIFKESIERINKKKYSDVKIDELIKEIWDLTNNSIDKGESFFDRLTLGNSIRLIDLEYPKNNDFRVVSELPYYGDRINFRPDITILINGIPLSFMEVKKPNNKEYTNKHGITKYGIRAEFNRMGDRFEEESYTPYFNQMQILTFSNNQPYDDGVQEPLQGSFYTTPNWNKTTYNHFREEREIAVSEYLNDDFIDKVLSDNNISSIRSDIEFNDNLKIDTYTNKFITSLYSKKRIIYFIRFGIVYVNSLRDGLNKHIIRYPQYFALQNLTEKIGSGMKRTVLWHTQGSGKTAFAYFATNVLRNYYRKKRIITKFYFVVDRLDLLNQASTEFADRGMSIASINTKVEFAKNIASPSITGSSSQRGKYKETMNVVNIQKFSEESKVDLHCMKGVQRIYIIDEVHRGYKDDGVFLANLFGADKNGIYIGLTGTPILSKTKMDDDGKIKKIKLGTTDIFQGYLHKYYYNKSIADGYTLKIKKESIATKFKNDIKELLNTPEDKPVSATKRNSVISSDEFVKQLCVYIDDDYKQFRRLNKNDNSLGFMIVTTGSEQAEKIHQWFETNSNLKTCLMLYNQDDNGSNQDEFRGKKNKETGKLESAYDGMIVFQMCITGFDVPRLKRLYLLRTIKEHSLLQTLARVNRPYKKMRYGYIVDFVDITEEYEETNRRYLEELKEDIDDEEDLANINDIFVDVKNIKNTIKDLENKLFIYMYNIESNLEDFSKQIQLLDEKTLREIRGYIDEYRTCYNELRMSHEDVDNIPIDGLNKALIEISNRISILVASKMLNDTEDSEEFDFSQLVVEFLHNGEMDLDFTTENDVMEIVNKIQNAFSSNTDKDDIAYKDLYSRYRELIKKFKNETDTTSKVKAVLKELDDLYSELLVLNDNNNSLTSRYKGDETCMRVHKKFRIRYDGKFNEVQIFQIISKIKTDMDNEVGHMPEPTKNVIIRRMLNHIRVIYKEYGVKVNARMAEDIVVLFIEDKYKD</sequence>
<dbReference type="GO" id="GO:0004519">
    <property type="term" value="F:endonuclease activity"/>
    <property type="evidence" value="ECO:0007669"/>
    <property type="project" value="UniProtKB-KW"/>
</dbReference>
<reference evidence="12 13" key="1">
    <citation type="submission" date="2024-08" db="EMBL/GenBank/DDBJ databases">
        <title>Clostridium lapicellarii sp. nov., and Clostridium renhuaiense sp. nov., two species isolated from the mud in a fermentation cellar used for producing sauce-flavour Chinese liquors.</title>
        <authorList>
            <person name="Yang F."/>
            <person name="Wang H."/>
            <person name="Chen L.Q."/>
            <person name="Zhou N."/>
            <person name="Lu J.J."/>
            <person name="Pu X.X."/>
            <person name="Wan B."/>
            <person name="Wang L."/>
            <person name="Liu S.J."/>
        </authorList>
    </citation>
    <scope>NUCLEOTIDE SEQUENCE [LARGE SCALE GENOMIC DNA]</scope>
    <source>
        <strain evidence="12 13">MT-5</strain>
    </source>
</reference>
<dbReference type="InterPro" id="IPR014001">
    <property type="entry name" value="Helicase_ATP-bd"/>
</dbReference>
<dbReference type="CDD" id="cd22332">
    <property type="entry name" value="HsdR_N"/>
    <property type="match status" value="1"/>
</dbReference>
<evidence type="ECO:0000313" key="12">
    <source>
        <dbReference type="EMBL" id="MEY8001132.1"/>
    </source>
</evidence>
<dbReference type="PANTHER" id="PTHR30195">
    <property type="entry name" value="TYPE I SITE-SPECIFIC DEOXYRIBONUCLEASE PROTEIN SUBUNIT M AND R"/>
    <property type="match status" value="1"/>
</dbReference>
<dbReference type="Gene3D" id="3.90.1570.50">
    <property type="match status" value="1"/>
</dbReference>
<dbReference type="SUPFAM" id="SSF52540">
    <property type="entry name" value="P-loop containing nucleoside triphosphate hydrolases"/>
    <property type="match status" value="2"/>
</dbReference>
<evidence type="ECO:0000256" key="9">
    <source>
        <dbReference type="ARBA" id="ARBA00022840"/>
    </source>
</evidence>
<evidence type="ECO:0000256" key="4">
    <source>
        <dbReference type="ARBA" id="ARBA00022722"/>
    </source>
</evidence>
<evidence type="ECO:0000256" key="2">
    <source>
        <dbReference type="ARBA" id="ARBA00008598"/>
    </source>
</evidence>
<evidence type="ECO:0000256" key="6">
    <source>
        <dbReference type="ARBA" id="ARBA00022747"/>
    </source>
</evidence>
<gene>
    <name evidence="12" type="ORF">AB8U03_13200</name>
</gene>
<protein>
    <recommendedName>
        <fullName evidence="3">type I site-specific deoxyribonuclease</fullName>
        <ecNumber evidence="3">3.1.21.3</ecNumber>
    </recommendedName>
</protein>
<evidence type="ECO:0000259" key="11">
    <source>
        <dbReference type="SMART" id="SM00487"/>
    </source>
</evidence>
<dbReference type="SMART" id="SM00487">
    <property type="entry name" value="DEXDc"/>
    <property type="match status" value="1"/>
</dbReference>
<dbReference type="InterPro" id="IPR007409">
    <property type="entry name" value="Restrct_endonuc_type1_HsdR_N"/>
</dbReference>
<dbReference type="InterPro" id="IPR027417">
    <property type="entry name" value="P-loop_NTPase"/>
</dbReference>
<keyword evidence="9" id="KW-0067">ATP-binding</keyword>
<evidence type="ECO:0000313" key="13">
    <source>
        <dbReference type="Proteomes" id="UP001564657"/>
    </source>
</evidence>
<keyword evidence="5" id="KW-0547">Nucleotide-binding</keyword>
<dbReference type="InterPro" id="IPR040980">
    <property type="entry name" value="SWI2_SNF2"/>
</dbReference>
<dbReference type="InterPro" id="IPR051268">
    <property type="entry name" value="Type-I_R_enzyme_R_subunit"/>
</dbReference>
<evidence type="ECO:0000256" key="10">
    <source>
        <dbReference type="ARBA" id="ARBA00023125"/>
    </source>
</evidence>
<dbReference type="Pfam" id="PF22679">
    <property type="entry name" value="T1R_D3-like"/>
    <property type="match status" value="1"/>
</dbReference>
<evidence type="ECO:0000256" key="3">
    <source>
        <dbReference type="ARBA" id="ARBA00012654"/>
    </source>
</evidence>
<evidence type="ECO:0000256" key="5">
    <source>
        <dbReference type="ARBA" id="ARBA00022741"/>
    </source>
</evidence>
<dbReference type="Pfam" id="PF18766">
    <property type="entry name" value="SWI2_SNF2"/>
    <property type="match status" value="1"/>
</dbReference>
<name>A0ABV4BSC4_9CLOT</name>
<evidence type="ECO:0000256" key="1">
    <source>
        <dbReference type="ARBA" id="ARBA00000851"/>
    </source>
</evidence>
<comment type="caution">
    <text evidence="12">The sequence shown here is derived from an EMBL/GenBank/DDBJ whole genome shotgun (WGS) entry which is preliminary data.</text>
</comment>
<dbReference type="Gene3D" id="3.40.50.300">
    <property type="entry name" value="P-loop containing nucleotide triphosphate hydrolases"/>
    <property type="match status" value="2"/>
</dbReference>
<proteinExistence type="inferred from homology"/>
<keyword evidence="13" id="KW-1185">Reference proteome</keyword>
<dbReference type="EC" id="3.1.21.3" evidence="3"/>
<evidence type="ECO:0000256" key="8">
    <source>
        <dbReference type="ARBA" id="ARBA00022801"/>
    </source>
</evidence>
<organism evidence="12 13">
    <name type="scientific">Clostridium moutaii</name>
    <dbReference type="NCBI Taxonomy" id="3240932"/>
    <lineage>
        <taxon>Bacteria</taxon>
        <taxon>Bacillati</taxon>
        <taxon>Bacillota</taxon>
        <taxon>Clostridia</taxon>
        <taxon>Eubacteriales</taxon>
        <taxon>Clostridiaceae</taxon>
        <taxon>Clostridium</taxon>
    </lineage>
</organism>